<sequence>MTWVEPEQWYAQLASFYAAAAALITDHDGNVLLVKPNYRNHWVIPGGYVDQNENPQEALARELHEELSLAVNPGHLLLIDWASPAGQRPRAIISFLFDCGQATAGDLTINTDELETVGFYEPERCRQLLPPSIAPRVDAALEARAKGTTLYLTDASAPYETN</sequence>
<dbReference type="PANTHER" id="PTHR43046:SF14">
    <property type="entry name" value="MUTT_NUDIX FAMILY PROTEIN"/>
    <property type="match status" value="1"/>
</dbReference>
<dbReference type="RefSeq" id="WP_203910976.1">
    <property type="nucleotide sequence ID" value="NZ_BONY01000034.1"/>
</dbReference>
<evidence type="ECO:0000256" key="2">
    <source>
        <dbReference type="ARBA" id="ARBA00022801"/>
    </source>
</evidence>
<dbReference type="Proteomes" id="UP000612899">
    <property type="component" value="Unassembled WGS sequence"/>
</dbReference>
<dbReference type="PANTHER" id="PTHR43046">
    <property type="entry name" value="GDP-MANNOSE MANNOSYL HYDROLASE"/>
    <property type="match status" value="1"/>
</dbReference>
<protein>
    <recommendedName>
        <fullName evidence="3">Nudix hydrolase domain-containing protein</fullName>
    </recommendedName>
</protein>
<dbReference type="InterPro" id="IPR000086">
    <property type="entry name" value="NUDIX_hydrolase_dom"/>
</dbReference>
<keyword evidence="5" id="KW-1185">Reference proteome</keyword>
<gene>
    <name evidence="4" type="ORF">Rhe02_52380</name>
</gene>
<dbReference type="Pfam" id="PF00293">
    <property type="entry name" value="NUDIX"/>
    <property type="match status" value="1"/>
</dbReference>
<dbReference type="GO" id="GO:0016787">
    <property type="term" value="F:hydrolase activity"/>
    <property type="evidence" value="ECO:0007669"/>
    <property type="project" value="UniProtKB-KW"/>
</dbReference>
<evidence type="ECO:0000313" key="5">
    <source>
        <dbReference type="Proteomes" id="UP000612899"/>
    </source>
</evidence>
<reference evidence="4" key="1">
    <citation type="submission" date="2021-01" db="EMBL/GenBank/DDBJ databases">
        <title>Whole genome shotgun sequence of Rhizocola hellebori NBRC 109834.</title>
        <authorList>
            <person name="Komaki H."/>
            <person name="Tamura T."/>
        </authorList>
    </citation>
    <scope>NUCLEOTIDE SEQUENCE</scope>
    <source>
        <strain evidence="4">NBRC 109834</strain>
    </source>
</reference>
<dbReference type="AlphaFoldDB" id="A0A8J3QAV9"/>
<dbReference type="SUPFAM" id="SSF55811">
    <property type="entry name" value="Nudix"/>
    <property type="match status" value="1"/>
</dbReference>
<name>A0A8J3QAV9_9ACTN</name>
<dbReference type="PRINTS" id="PR00502">
    <property type="entry name" value="NUDIXFAMILY"/>
</dbReference>
<evidence type="ECO:0000256" key="1">
    <source>
        <dbReference type="ARBA" id="ARBA00001946"/>
    </source>
</evidence>
<dbReference type="InterPro" id="IPR020476">
    <property type="entry name" value="Nudix_hydrolase"/>
</dbReference>
<dbReference type="CDD" id="cd18876">
    <property type="entry name" value="NUDIX_Hydrolase"/>
    <property type="match status" value="1"/>
</dbReference>
<dbReference type="Gene3D" id="3.90.79.10">
    <property type="entry name" value="Nucleoside Triphosphate Pyrophosphohydrolase"/>
    <property type="match status" value="1"/>
</dbReference>
<comment type="caution">
    <text evidence="4">The sequence shown here is derived from an EMBL/GenBank/DDBJ whole genome shotgun (WGS) entry which is preliminary data.</text>
</comment>
<organism evidence="4 5">
    <name type="scientific">Rhizocola hellebori</name>
    <dbReference type="NCBI Taxonomy" id="1392758"/>
    <lineage>
        <taxon>Bacteria</taxon>
        <taxon>Bacillati</taxon>
        <taxon>Actinomycetota</taxon>
        <taxon>Actinomycetes</taxon>
        <taxon>Micromonosporales</taxon>
        <taxon>Micromonosporaceae</taxon>
        <taxon>Rhizocola</taxon>
    </lineage>
</organism>
<accession>A0A8J3QAV9</accession>
<dbReference type="PROSITE" id="PS51462">
    <property type="entry name" value="NUDIX"/>
    <property type="match status" value="1"/>
</dbReference>
<keyword evidence="2" id="KW-0378">Hydrolase</keyword>
<evidence type="ECO:0000259" key="3">
    <source>
        <dbReference type="PROSITE" id="PS51462"/>
    </source>
</evidence>
<feature type="domain" description="Nudix hydrolase" evidence="3">
    <location>
        <begin position="15"/>
        <end position="142"/>
    </location>
</feature>
<proteinExistence type="predicted"/>
<dbReference type="InterPro" id="IPR015797">
    <property type="entry name" value="NUDIX_hydrolase-like_dom_sf"/>
</dbReference>
<dbReference type="EMBL" id="BONY01000034">
    <property type="protein sequence ID" value="GIH07171.1"/>
    <property type="molecule type" value="Genomic_DNA"/>
</dbReference>
<comment type="cofactor">
    <cofactor evidence="1">
        <name>Mg(2+)</name>
        <dbReference type="ChEBI" id="CHEBI:18420"/>
    </cofactor>
</comment>
<evidence type="ECO:0000313" key="4">
    <source>
        <dbReference type="EMBL" id="GIH07171.1"/>
    </source>
</evidence>